<proteinExistence type="predicted"/>
<dbReference type="CDD" id="cd17535">
    <property type="entry name" value="REC_NarL-like"/>
    <property type="match status" value="1"/>
</dbReference>
<dbReference type="SMART" id="SM00421">
    <property type="entry name" value="HTH_LUXR"/>
    <property type="match status" value="1"/>
</dbReference>
<dbReference type="InterPro" id="IPR016032">
    <property type="entry name" value="Sig_transdc_resp-reg_C-effctor"/>
</dbReference>
<feature type="domain" description="Response regulatory" evidence="5">
    <location>
        <begin position="5"/>
        <end position="121"/>
    </location>
</feature>
<dbReference type="SMART" id="SM00448">
    <property type="entry name" value="REC"/>
    <property type="match status" value="1"/>
</dbReference>
<protein>
    <submittedName>
        <fullName evidence="6">Response regulator UvrY</fullName>
    </submittedName>
</protein>
<dbReference type="RefSeq" id="WP_056147119.1">
    <property type="nucleotide sequence ID" value="NZ_LR743510.1"/>
</dbReference>
<dbReference type="SUPFAM" id="SSF46894">
    <property type="entry name" value="C-terminal effector domain of the bipartite response regulators"/>
    <property type="match status" value="1"/>
</dbReference>
<dbReference type="InterPro" id="IPR000792">
    <property type="entry name" value="Tscrpt_reg_LuxR_C"/>
</dbReference>
<evidence type="ECO:0000256" key="1">
    <source>
        <dbReference type="ARBA" id="ARBA00022553"/>
    </source>
</evidence>
<dbReference type="PRINTS" id="PR00038">
    <property type="entry name" value="HTHLUXR"/>
</dbReference>
<evidence type="ECO:0000256" key="2">
    <source>
        <dbReference type="ARBA" id="ARBA00023125"/>
    </source>
</evidence>
<evidence type="ECO:0000259" key="4">
    <source>
        <dbReference type="PROSITE" id="PS50043"/>
    </source>
</evidence>
<dbReference type="InterPro" id="IPR058245">
    <property type="entry name" value="NreC/VraR/RcsB-like_REC"/>
</dbReference>
<evidence type="ECO:0000259" key="5">
    <source>
        <dbReference type="PROSITE" id="PS50110"/>
    </source>
</evidence>
<gene>
    <name evidence="6" type="primary">uvrY_1</name>
    <name evidence="6" type="ORF">MBLL_01134</name>
</gene>
<sequence length="234" mass="25092">MSGLSIMLVDDHPVVRAGYRKFLERQGSYSVTAEAENAMDAYRLYRTKGPDVVVMDISLPGASGFEAIRLIRGFDRTARILVFTMHQGAPFALKAFEAGAMGYVTKSSPPMELITVMEAVAKGEQAVSVDIAREIAAERLSGRTSPLKDLGPREIEVLGLVASGLTTEAVANALSLSQKTIQNYNSGIKAKLGLQTDAELVWFAIGAGLLKTRQPLEAEAASSEASEANERTRG</sequence>
<reference evidence="6" key="1">
    <citation type="submission" date="2019-12" db="EMBL/GenBank/DDBJ databases">
        <authorList>
            <person name="Cremers G."/>
        </authorList>
    </citation>
    <scope>NUCLEOTIDE SEQUENCE</scope>
    <source>
        <strain evidence="6">Mbul2</strain>
        <plasmid evidence="6">1</plasmid>
    </source>
</reference>
<dbReference type="Pfam" id="PF00196">
    <property type="entry name" value="GerE"/>
    <property type="match status" value="1"/>
</dbReference>
<keyword evidence="2" id="KW-0238">DNA-binding</keyword>
<dbReference type="EMBL" id="LR743510">
    <property type="protein sequence ID" value="CAA2138414.1"/>
    <property type="molecule type" value="Genomic_DNA"/>
</dbReference>
<dbReference type="PROSITE" id="PS50043">
    <property type="entry name" value="HTH_LUXR_2"/>
    <property type="match status" value="1"/>
</dbReference>
<dbReference type="GO" id="GO:0006355">
    <property type="term" value="P:regulation of DNA-templated transcription"/>
    <property type="evidence" value="ECO:0007669"/>
    <property type="project" value="InterPro"/>
</dbReference>
<keyword evidence="1 3" id="KW-0597">Phosphoprotein</keyword>
<keyword evidence="6" id="KW-0614">Plasmid</keyword>
<dbReference type="AlphaFoldDB" id="A0A679JLK7"/>
<dbReference type="GO" id="GO:0000160">
    <property type="term" value="P:phosphorelay signal transduction system"/>
    <property type="evidence" value="ECO:0007669"/>
    <property type="project" value="InterPro"/>
</dbReference>
<organism evidence="6">
    <name type="scientific">Methylobacterium bullatum</name>
    <dbReference type="NCBI Taxonomy" id="570505"/>
    <lineage>
        <taxon>Bacteria</taxon>
        <taxon>Pseudomonadati</taxon>
        <taxon>Pseudomonadota</taxon>
        <taxon>Alphaproteobacteria</taxon>
        <taxon>Hyphomicrobiales</taxon>
        <taxon>Methylobacteriaceae</taxon>
        <taxon>Methylobacterium</taxon>
    </lineage>
</organism>
<dbReference type="InterPro" id="IPR001789">
    <property type="entry name" value="Sig_transdc_resp-reg_receiver"/>
</dbReference>
<dbReference type="GO" id="GO:0003677">
    <property type="term" value="F:DNA binding"/>
    <property type="evidence" value="ECO:0007669"/>
    <property type="project" value="UniProtKB-KW"/>
</dbReference>
<dbReference type="Pfam" id="PF00072">
    <property type="entry name" value="Response_reg"/>
    <property type="match status" value="1"/>
</dbReference>
<dbReference type="PANTHER" id="PTHR43214:SF43">
    <property type="entry name" value="TWO-COMPONENT RESPONSE REGULATOR"/>
    <property type="match status" value="1"/>
</dbReference>
<geneLocation type="plasmid" evidence="6">
    <name>1</name>
</geneLocation>
<dbReference type="CDD" id="cd06170">
    <property type="entry name" value="LuxR_C_like"/>
    <property type="match status" value="1"/>
</dbReference>
<accession>A0A679JLK7</accession>
<dbReference type="PROSITE" id="PS50110">
    <property type="entry name" value="RESPONSE_REGULATORY"/>
    <property type="match status" value="1"/>
</dbReference>
<dbReference type="InterPro" id="IPR011006">
    <property type="entry name" value="CheY-like_superfamily"/>
</dbReference>
<dbReference type="InterPro" id="IPR039420">
    <property type="entry name" value="WalR-like"/>
</dbReference>
<name>A0A679JLK7_9HYPH</name>
<feature type="modified residue" description="4-aspartylphosphate" evidence="3">
    <location>
        <position position="56"/>
    </location>
</feature>
<dbReference type="SUPFAM" id="SSF52172">
    <property type="entry name" value="CheY-like"/>
    <property type="match status" value="1"/>
</dbReference>
<dbReference type="Gene3D" id="3.40.50.2300">
    <property type="match status" value="1"/>
</dbReference>
<evidence type="ECO:0000256" key="3">
    <source>
        <dbReference type="PROSITE-ProRule" id="PRU00169"/>
    </source>
</evidence>
<feature type="domain" description="HTH luxR-type" evidence="4">
    <location>
        <begin position="143"/>
        <end position="208"/>
    </location>
</feature>
<evidence type="ECO:0000313" key="6">
    <source>
        <dbReference type="EMBL" id="CAA2138414.1"/>
    </source>
</evidence>
<dbReference type="PANTHER" id="PTHR43214">
    <property type="entry name" value="TWO-COMPONENT RESPONSE REGULATOR"/>
    <property type="match status" value="1"/>
</dbReference>